<dbReference type="InterPro" id="IPR001789">
    <property type="entry name" value="Sig_transdc_resp-reg_receiver"/>
</dbReference>
<dbReference type="RefSeq" id="WP_248412039.1">
    <property type="nucleotide sequence ID" value="NZ_JALPQF010000003.1"/>
</dbReference>
<dbReference type="InterPro" id="IPR039420">
    <property type="entry name" value="WalR-like"/>
</dbReference>
<dbReference type="PROSITE" id="PS51755">
    <property type="entry name" value="OMPR_PHOB"/>
    <property type="match status" value="1"/>
</dbReference>
<name>A0ABT0H5Y6_9FLAO</name>
<feature type="domain" description="OmpR/PhoB-type" evidence="7">
    <location>
        <begin position="132"/>
        <end position="229"/>
    </location>
</feature>
<evidence type="ECO:0000256" key="2">
    <source>
        <dbReference type="ARBA" id="ARBA00023012"/>
    </source>
</evidence>
<organism evidence="8 9">
    <name type="scientific">Psychroserpens algicola</name>
    <dbReference type="NCBI Taxonomy" id="1719034"/>
    <lineage>
        <taxon>Bacteria</taxon>
        <taxon>Pseudomonadati</taxon>
        <taxon>Bacteroidota</taxon>
        <taxon>Flavobacteriia</taxon>
        <taxon>Flavobacteriales</taxon>
        <taxon>Flavobacteriaceae</taxon>
        <taxon>Psychroserpens</taxon>
    </lineage>
</organism>
<dbReference type="SMART" id="SM00862">
    <property type="entry name" value="Trans_reg_C"/>
    <property type="match status" value="1"/>
</dbReference>
<evidence type="ECO:0000256" key="3">
    <source>
        <dbReference type="ARBA" id="ARBA00023125"/>
    </source>
</evidence>
<evidence type="ECO:0000313" key="8">
    <source>
        <dbReference type="EMBL" id="MCK8479788.1"/>
    </source>
</evidence>
<dbReference type="CDD" id="cd17574">
    <property type="entry name" value="REC_OmpR"/>
    <property type="match status" value="1"/>
</dbReference>
<feature type="modified residue" description="4-aspartylphosphate" evidence="4">
    <location>
        <position position="55"/>
    </location>
</feature>
<comment type="caution">
    <text evidence="8">The sequence shown here is derived from an EMBL/GenBank/DDBJ whole genome shotgun (WGS) entry which is preliminary data.</text>
</comment>
<reference evidence="8" key="1">
    <citation type="submission" date="2022-04" db="EMBL/GenBank/DDBJ databases">
        <authorList>
            <person name="Ren T."/>
        </authorList>
    </citation>
    <scope>NUCLEOTIDE SEQUENCE</scope>
    <source>
        <strain evidence="8">F63249</strain>
    </source>
</reference>
<sequence length="230" mass="26858">MNKRKKILLAEDDHNLGYVLSEYLKMHSYEVSYAKDGTEALKIFNNESFNICILDIMMPKLDGFSVAKNIRIKNREIPIIFLTAKHLKVDKLKAFKIGADDYINKPVDEEELIARIEAILRRTETIKVNKKQEIFNIGKTIFDFKNQKLVFNDDIKKLTTKESEILLELCINKGSVISRQVILNRYWGQNDYFSRKSMDVFIYKLRKHLSPNKAISIRNIHGKGFILEVD</sequence>
<keyword evidence="1 4" id="KW-0597">Phosphoprotein</keyword>
<feature type="DNA-binding region" description="OmpR/PhoB-type" evidence="5">
    <location>
        <begin position="132"/>
        <end position="229"/>
    </location>
</feature>
<dbReference type="SMART" id="SM00448">
    <property type="entry name" value="REC"/>
    <property type="match status" value="1"/>
</dbReference>
<evidence type="ECO:0000256" key="5">
    <source>
        <dbReference type="PROSITE-ProRule" id="PRU01091"/>
    </source>
</evidence>
<dbReference type="Pfam" id="PF00486">
    <property type="entry name" value="Trans_reg_C"/>
    <property type="match status" value="1"/>
</dbReference>
<proteinExistence type="predicted"/>
<evidence type="ECO:0000313" key="9">
    <source>
        <dbReference type="Proteomes" id="UP001203687"/>
    </source>
</evidence>
<dbReference type="Pfam" id="PF00072">
    <property type="entry name" value="Response_reg"/>
    <property type="match status" value="1"/>
</dbReference>
<keyword evidence="2" id="KW-0902">Two-component regulatory system</keyword>
<gene>
    <name evidence="8" type="ORF">MUY34_04100</name>
</gene>
<evidence type="ECO:0000259" key="7">
    <source>
        <dbReference type="PROSITE" id="PS51755"/>
    </source>
</evidence>
<dbReference type="PANTHER" id="PTHR48111:SF40">
    <property type="entry name" value="PHOSPHATE REGULON TRANSCRIPTIONAL REGULATORY PROTEIN PHOB"/>
    <property type="match status" value="1"/>
</dbReference>
<dbReference type="Gene3D" id="3.40.50.2300">
    <property type="match status" value="1"/>
</dbReference>
<evidence type="ECO:0000256" key="1">
    <source>
        <dbReference type="ARBA" id="ARBA00022553"/>
    </source>
</evidence>
<dbReference type="CDD" id="cd00383">
    <property type="entry name" value="trans_reg_C"/>
    <property type="match status" value="1"/>
</dbReference>
<dbReference type="Gene3D" id="1.10.10.10">
    <property type="entry name" value="Winged helix-like DNA-binding domain superfamily/Winged helix DNA-binding domain"/>
    <property type="match status" value="1"/>
</dbReference>
<dbReference type="InterPro" id="IPR011006">
    <property type="entry name" value="CheY-like_superfamily"/>
</dbReference>
<feature type="domain" description="Response regulatory" evidence="6">
    <location>
        <begin position="6"/>
        <end position="120"/>
    </location>
</feature>
<accession>A0ABT0H5Y6</accession>
<dbReference type="InterPro" id="IPR001867">
    <property type="entry name" value="OmpR/PhoB-type_DNA-bd"/>
</dbReference>
<dbReference type="InterPro" id="IPR016032">
    <property type="entry name" value="Sig_transdc_resp-reg_C-effctor"/>
</dbReference>
<dbReference type="InterPro" id="IPR036388">
    <property type="entry name" value="WH-like_DNA-bd_sf"/>
</dbReference>
<dbReference type="SUPFAM" id="SSF52172">
    <property type="entry name" value="CheY-like"/>
    <property type="match status" value="1"/>
</dbReference>
<keyword evidence="9" id="KW-1185">Reference proteome</keyword>
<dbReference type="PANTHER" id="PTHR48111">
    <property type="entry name" value="REGULATOR OF RPOS"/>
    <property type="match status" value="1"/>
</dbReference>
<dbReference type="EMBL" id="JALPQF010000003">
    <property type="protein sequence ID" value="MCK8479788.1"/>
    <property type="molecule type" value="Genomic_DNA"/>
</dbReference>
<dbReference type="SUPFAM" id="SSF46894">
    <property type="entry name" value="C-terminal effector domain of the bipartite response regulators"/>
    <property type="match status" value="1"/>
</dbReference>
<evidence type="ECO:0000259" key="6">
    <source>
        <dbReference type="PROSITE" id="PS50110"/>
    </source>
</evidence>
<dbReference type="PROSITE" id="PS50110">
    <property type="entry name" value="RESPONSE_REGULATORY"/>
    <property type="match status" value="1"/>
</dbReference>
<dbReference type="Gene3D" id="6.10.250.690">
    <property type="match status" value="1"/>
</dbReference>
<evidence type="ECO:0000256" key="4">
    <source>
        <dbReference type="PROSITE-ProRule" id="PRU00169"/>
    </source>
</evidence>
<keyword evidence="3 5" id="KW-0238">DNA-binding</keyword>
<dbReference type="Proteomes" id="UP001203687">
    <property type="component" value="Unassembled WGS sequence"/>
</dbReference>
<protein>
    <submittedName>
        <fullName evidence="8">Response regulator transcription factor</fullName>
    </submittedName>
</protein>